<protein>
    <recommendedName>
        <fullName evidence="1">T3SS peptide-binding chaperone domain-containing protein</fullName>
    </recommendedName>
</protein>
<reference evidence="2" key="1">
    <citation type="submission" date="2021-01" db="EMBL/GenBank/DDBJ databases">
        <title>Whole genome shotgun sequence of Cellulomonas chitinilytica NBRC 110799.</title>
        <authorList>
            <person name="Komaki H."/>
            <person name="Tamura T."/>
        </authorList>
    </citation>
    <scope>NUCLEOTIDE SEQUENCE</scope>
    <source>
        <strain evidence="2">NBRC 110799</strain>
    </source>
</reference>
<accession>A0A919P3Z5</accession>
<dbReference type="AlphaFoldDB" id="A0A919P3Z5"/>
<gene>
    <name evidence="2" type="ORF">Cch01nite_16980</name>
</gene>
<keyword evidence="3" id="KW-1185">Reference proteome</keyword>
<dbReference type="Proteomes" id="UP000632740">
    <property type="component" value="Unassembled WGS sequence"/>
</dbReference>
<evidence type="ECO:0000313" key="2">
    <source>
        <dbReference type="EMBL" id="GIG20974.1"/>
    </source>
</evidence>
<comment type="caution">
    <text evidence="2">The sequence shown here is derived from an EMBL/GenBank/DDBJ whole genome shotgun (WGS) entry which is preliminary data.</text>
</comment>
<dbReference type="RefSeq" id="WP_373309904.1">
    <property type="nucleotide sequence ID" value="NZ_BONK01000005.1"/>
</dbReference>
<dbReference type="InterPro" id="IPR054445">
    <property type="entry name" value="T3SS_chaperone_dom"/>
</dbReference>
<organism evidence="2 3">
    <name type="scientific">Cellulomonas chitinilytica</name>
    <dbReference type="NCBI Taxonomy" id="398759"/>
    <lineage>
        <taxon>Bacteria</taxon>
        <taxon>Bacillati</taxon>
        <taxon>Actinomycetota</taxon>
        <taxon>Actinomycetes</taxon>
        <taxon>Micrococcales</taxon>
        <taxon>Cellulomonadaceae</taxon>
        <taxon>Cellulomonas</taxon>
    </lineage>
</organism>
<proteinExistence type="predicted"/>
<dbReference type="Pfam" id="PF22553">
    <property type="entry name" value="TY-Chap2"/>
    <property type="match status" value="1"/>
</dbReference>
<evidence type="ECO:0000313" key="3">
    <source>
        <dbReference type="Proteomes" id="UP000632740"/>
    </source>
</evidence>
<sequence length="238" mass="26023">MTSETDEVDLAAPTRRHTQAVTWAIAAQLTAAHPDLVLDRLPTGADDTDLLLRARLLDEGGTFAVSDEPVLTFRHSTGITVRSAGEVETIDWFDVFAQSFPDVTTDVLGEAIGRHHRESDAPGDLGLVHDFVATILAVTVDDEHEWSVHYTPREWHGTQMPGCHLSRDGLEAAHVTFTGRHRPHGAGTLRLTTRIDTPFCALPRGPYEPPVNLSELFHDCDHDMLATVITALGTRIGA</sequence>
<evidence type="ECO:0000259" key="1">
    <source>
        <dbReference type="Pfam" id="PF22553"/>
    </source>
</evidence>
<name>A0A919P3Z5_9CELL</name>
<feature type="domain" description="T3SS peptide-binding chaperone" evidence="1">
    <location>
        <begin position="22"/>
        <end position="153"/>
    </location>
</feature>
<dbReference type="EMBL" id="BONK01000005">
    <property type="protein sequence ID" value="GIG20974.1"/>
    <property type="molecule type" value="Genomic_DNA"/>
</dbReference>